<dbReference type="InParanoid" id="A0A1Y2PH98"/>
<sequence>MKGEISLIFRELDLSEEEITYLASLFRRETVKKGELILNTNEEIKHQYYVLDGCLRTYFVDNLGKEHTIQFAVHDWWITDYISYFLEEESILTIECIKDSVLLRVEKDDFEEALRKIPALECFIRKKIERFLAKSHKRMLAVLSQTAKSRYIEFAKTYPNIEQHVKNYHIASYLGITTQSLSRIRKEIYKMDY</sequence>
<evidence type="ECO:0000313" key="3">
    <source>
        <dbReference type="Proteomes" id="UP000194221"/>
    </source>
</evidence>
<evidence type="ECO:0000313" key="2">
    <source>
        <dbReference type="EMBL" id="OSY89167.1"/>
    </source>
</evidence>
<comment type="caution">
    <text evidence="2">The sequence shown here is derived from an EMBL/GenBank/DDBJ whole genome shotgun (WGS) entry which is preliminary data.</text>
</comment>
<name>A0A1Y2PH98_9FLAO</name>
<keyword evidence="3" id="KW-1185">Reference proteome</keyword>
<gene>
    <name evidence="2" type="ORF">WH52_00475</name>
</gene>
<dbReference type="CDD" id="cd00038">
    <property type="entry name" value="CAP_ED"/>
    <property type="match status" value="1"/>
</dbReference>
<protein>
    <recommendedName>
        <fullName evidence="1">Cyclic nucleotide-binding domain-containing protein</fullName>
    </recommendedName>
</protein>
<dbReference type="Pfam" id="PF00027">
    <property type="entry name" value="cNMP_binding"/>
    <property type="match status" value="1"/>
</dbReference>
<evidence type="ECO:0000259" key="1">
    <source>
        <dbReference type="Pfam" id="PF00027"/>
    </source>
</evidence>
<proteinExistence type="predicted"/>
<dbReference type="InterPro" id="IPR018490">
    <property type="entry name" value="cNMP-bd_dom_sf"/>
</dbReference>
<dbReference type="EMBL" id="LAPZ01000001">
    <property type="protein sequence ID" value="OSY89167.1"/>
    <property type="molecule type" value="Genomic_DNA"/>
</dbReference>
<dbReference type="OrthoDB" id="1092431at2"/>
<dbReference type="InterPro" id="IPR014710">
    <property type="entry name" value="RmlC-like_jellyroll"/>
</dbReference>
<reference evidence="2 3" key="1">
    <citation type="submission" date="2015-03" db="EMBL/GenBank/DDBJ databases">
        <title>Genome sequence of Tenacibaculum sp. S2-2, isolated from intestinal microbiota of sea cucumber, Apostichopus japonicas.</title>
        <authorList>
            <person name="Shao Z."/>
            <person name="Wang L."/>
            <person name="Li X."/>
        </authorList>
    </citation>
    <scope>NUCLEOTIDE SEQUENCE [LARGE SCALE GENOMIC DNA]</scope>
    <source>
        <strain evidence="2 3">S2-2</strain>
    </source>
</reference>
<dbReference type="InterPro" id="IPR000595">
    <property type="entry name" value="cNMP-bd_dom"/>
</dbReference>
<feature type="domain" description="Cyclic nucleotide-binding" evidence="1">
    <location>
        <begin position="29"/>
        <end position="115"/>
    </location>
</feature>
<dbReference type="SUPFAM" id="SSF51206">
    <property type="entry name" value="cAMP-binding domain-like"/>
    <property type="match status" value="1"/>
</dbReference>
<dbReference type="STRING" id="1635173.WH52_00475"/>
<dbReference type="Gene3D" id="2.60.120.10">
    <property type="entry name" value="Jelly Rolls"/>
    <property type="match status" value="1"/>
</dbReference>
<accession>A0A1Y2PH98</accession>
<organism evidence="2 3">
    <name type="scientific">Tenacibaculum holothuriorum</name>
    <dbReference type="NCBI Taxonomy" id="1635173"/>
    <lineage>
        <taxon>Bacteria</taxon>
        <taxon>Pseudomonadati</taxon>
        <taxon>Bacteroidota</taxon>
        <taxon>Flavobacteriia</taxon>
        <taxon>Flavobacteriales</taxon>
        <taxon>Flavobacteriaceae</taxon>
        <taxon>Tenacibaculum</taxon>
    </lineage>
</organism>
<dbReference type="Proteomes" id="UP000194221">
    <property type="component" value="Unassembled WGS sequence"/>
</dbReference>
<dbReference type="RefSeq" id="WP_086028961.1">
    <property type="nucleotide sequence ID" value="NZ_LAPZ01000001.1"/>
</dbReference>
<dbReference type="AlphaFoldDB" id="A0A1Y2PH98"/>